<dbReference type="InterPro" id="IPR043129">
    <property type="entry name" value="ATPase_NBD"/>
</dbReference>
<dbReference type="NCBIfam" id="TIGR03725">
    <property type="entry name" value="T6A_YeaZ"/>
    <property type="match status" value="1"/>
</dbReference>
<dbReference type="Gene3D" id="3.30.420.40">
    <property type="match status" value="1"/>
</dbReference>
<keyword evidence="3" id="KW-1185">Reference proteome</keyword>
<gene>
    <name evidence="2" type="primary">tsaB</name>
    <name evidence="2" type="ORF">GS597_07530</name>
</gene>
<evidence type="ECO:0000313" key="3">
    <source>
        <dbReference type="Proteomes" id="UP000607397"/>
    </source>
</evidence>
<dbReference type="InterPro" id="IPR000905">
    <property type="entry name" value="Gcp-like_dom"/>
</dbReference>
<comment type="caution">
    <text evidence="2">The sequence shown here is derived from an EMBL/GenBank/DDBJ whole genome shotgun (WGS) entry which is preliminary data.</text>
</comment>
<evidence type="ECO:0000259" key="1">
    <source>
        <dbReference type="Pfam" id="PF00814"/>
    </source>
</evidence>
<proteinExistence type="predicted"/>
<feature type="domain" description="Gcp-like" evidence="1">
    <location>
        <begin position="61"/>
        <end position="160"/>
    </location>
</feature>
<dbReference type="Proteomes" id="UP000607397">
    <property type="component" value="Unassembled WGS sequence"/>
</dbReference>
<sequence length="212" mass="23108">MPDRVNAVTEITLGLDTTQPGLVLSFQIGTAVPRVQGWDLGRGLSTQLHGYLRQFVLPYDWSDLTSIVVARGPGSFTGTRIGVITARTLAQQLQIPLIPVSTLAMVAWVHGHSQRDSITPIAVEMPAQQGQVYGAIYENLGSGVVPIDGDQKFAIADWEDHLAQYPIALERVRTDALDLSAQQLGLALLDLGQHYLHLGQNTAWQDVLPFYG</sequence>
<accession>A0A8K1ZYU8</accession>
<organism evidence="2 3">
    <name type="scientific">Petrachloros mirabilis ULC683</name>
    <dbReference type="NCBI Taxonomy" id="2781853"/>
    <lineage>
        <taxon>Bacteria</taxon>
        <taxon>Bacillati</taxon>
        <taxon>Cyanobacteriota</taxon>
        <taxon>Cyanophyceae</taxon>
        <taxon>Synechococcales</taxon>
        <taxon>Petrachlorosaceae</taxon>
        <taxon>Petrachloros</taxon>
        <taxon>Petrachloros mirabilis</taxon>
    </lineage>
</organism>
<evidence type="ECO:0000313" key="2">
    <source>
        <dbReference type="EMBL" id="NCJ06362.1"/>
    </source>
</evidence>
<dbReference type="InterPro" id="IPR022496">
    <property type="entry name" value="T6A_TsaB"/>
</dbReference>
<protein>
    <submittedName>
        <fullName evidence="2">tRNA (Adenosine(37)-N6)-threonylcarbamoyltransferase complex dimerization subunit type 1 TsaB</fullName>
    </submittedName>
</protein>
<name>A0A8K1ZYU8_9CYAN</name>
<dbReference type="AlphaFoldDB" id="A0A8K1ZYU8"/>
<dbReference type="Pfam" id="PF00814">
    <property type="entry name" value="TsaD"/>
    <property type="match status" value="1"/>
</dbReference>
<reference evidence="2" key="1">
    <citation type="submission" date="2019-12" db="EMBL/GenBank/DDBJ databases">
        <title>High-Quality draft genome sequences of three cyanobacteria isolated from the limestone walls of the Old Cathedral of Coimbra.</title>
        <authorList>
            <person name="Tiago I."/>
            <person name="Soares F."/>
            <person name="Portugal A."/>
        </authorList>
    </citation>
    <scope>NUCLEOTIDE SEQUENCE [LARGE SCALE GENOMIC DNA]</scope>
    <source>
        <strain evidence="2">C</strain>
    </source>
</reference>
<dbReference type="SUPFAM" id="SSF53067">
    <property type="entry name" value="Actin-like ATPase domain"/>
    <property type="match status" value="1"/>
</dbReference>
<dbReference type="EMBL" id="WVIC01000012">
    <property type="protein sequence ID" value="NCJ06362.1"/>
    <property type="molecule type" value="Genomic_DNA"/>
</dbReference>
<dbReference type="GO" id="GO:0002949">
    <property type="term" value="P:tRNA threonylcarbamoyladenosine modification"/>
    <property type="evidence" value="ECO:0007669"/>
    <property type="project" value="InterPro"/>
</dbReference>